<keyword evidence="3" id="KW-1185">Reference proteome</keyword>
<dbReference type="InterPro" id="IPR001810">
    <property type="entry name" value="F-box_dom"/>
</dbReference>
<proteinExistence type="predicted"/>
<sequence length="306" mass="36527">MNQSYAQLQDLPDELLIFIFKQMHNVEVLYSLFGVNERLNSILLDPIFTNCLNFLKWSSKNFLNIYSLDIIFDRFCLQILPAVHEKIQWLDVESSSMKRILCAADYPNLHGLGLFNIEEETIKNRGECQYHIFTYPSQISYYQYLSNQFPGGYYPYVRMVSLFDEYPFEHEFFLQITQSFRFIEKLVLINREPQKHKQSSKSENDNCHLSIVKYSHLIELNIERVYDDYVEEFLSETKTFFQNNIRLRIASNALLRVTKNFTRKDTRMNCIKVEDLLPWGEFRSSKSFQEYFLSIKESGYITSFFI</sequence>
<accession>A0A820MXY9</accession>
<dbReference type="Proteomes" id="UP000663873">
    <property type="component" value="Unassembled WGS sequence"/>
</dbReference>
<evidence type="ECO:0000259" key="1">
    <source>
        <dbReference type="PROSITE" id="PS50181"/>
    </source>
</evidence>
<protein>
    <recommendedName>
        <fullName evidence="1">F-box domain-containing protein</fullName>
    </recommendedName>
</protein>
<dbReference type="PROSITE" id="PS50181">
    <property type="entry name" value="FBOX"/>
    <property type="match status" value="1"/>
</dbReference>
<reference evidence="2" key="1">
    <citation type="submission" date="2021-02" db="EMBL/GenBank/DDBJ databases">
        <authorList>
            <person name="Nowell W R."/>
        </authorList>
    </citation>
    <scope>NUCLEOTIDE SEQUENCE</scope>
</reference>
<organism evidence="2 3">
    <name type="scientific">Rotaria socialis</name>
    <dbReference type="NCBI Taxonomy" id="392032"/>
    <lineage>
        <taxon>Eukaryota</taxon>
        <taxon>Metazoa</taxon>
        <taxon>Spiralia</taxon>
        <taxon>Gnathifera</taxon>
        <taxon>Rotifera</taxon>
        <taxon>Eurotatoria</taxon>
        <taxon>Bdelloidea</taxon>
        <taxon>Philodinida</taxon>
        <taxon>Philodinidae</taxon>
        <taxon>Rotaria</taxon>
    </lineage>
</organism>
<evidence type="ECO:0000313" key="3">
    <source>
        <dbReference type="Proteomes" id="UP000663873"/>
    </source>
</evidence>
<dbReference type="AlphaFoldDB" id="A0A820MXY9"/>
<gene>
    <name evidence="2" type="ORF">UJA718_LOCUS17654</name>
</gene>
<name>A0A820MXY9_9BILA</name>
<comment type="caution">
    <text evidence="2">The sequence shown here is derived from an EMBL/GenBank/DDBJ whole genome shotgun (WGS) entry which is preliminary data.</text>
</comment>
<dbReference type="EMBL" id="CAJOBP010002891">
    <property type="protein sequence ID" value="CAF4379476.1"/>
    <property type="molecule type" value="Genomic_DNA"/>
</dbReference>
<feature type="domain" description="F-box" evidence="1">
    <location>
        <begin position="5"/>
        <end position="51"/>
    </location>
</feature>
<evidence type="ECO:0000313" key="2">
    <source>
        <dbReference type="EMBL" id="CAF4379476.1"/>
    </source>
</evidence>